<comment type="caution">
    <text evidence="3">The sequence shown here is derived from an EMBL/GenBank/DDBJ whole genome shotgun (WGS) entry which is preliminary data.</text>
</comment>
<evidence type="ECO:0000256" key="2">
    <source>
        <dbReference type="SAM" id="MobiDB-lite"/>
    </source>
</evidence>
<feature type="region of interest" description="Disordered" evidence="2">
    <location>
        <begin position="541"/>
        <end position="571"/>
    </location>
</feature>
<keyword evidence="4" id="KW-1185">Reference proteome</keyword>
<feature type="coiled-coil region" evidence="1">
    <location>
        <begin position="455"/>
        <end position="517"/>
    </location>
</feature>
<dbReference type="Gene3D" id="1.20.1270.60">
    <property type="entry name" value="Arfaptin homology (AH) domain/BAR domain"/>
    <property type="match status" value="1"/>
</dbReference>
<evidence type="ECO:0000313" key="3">
    <source>
        <dbReference type="EMBL" id="OLP98608.1"/>
    </source>
</evidence>
<dbReference type="SUPFAM" id="SSF103657">
    <property type="entry name" value="BAR/IMD domain-like"/>
    <property type="match status" value="1"/>
</dbReference>
<name>A0A1Q9DTZ6_SYMMI</name>
<protein>
    <submittedName>
        <fullName evidence="3">Uncharacterized protein</fullName>
    </submittedName>
</protein>
<sequence length="571" mass="62967">MRGVCLSTKCEIYRFLDDRSDLDFVNLVTALDRLARESRTAQNRRDPRLQQLLGSLRRALDDPNSLKRTVQTSIFKMVADTDSLAHAALQRGAARAMGKLKWQPSALWEAASLRAMPQRLPELDSRGPSNAAQSVTALRQFRRPLLQALTSNAAVKMAEFDEQAADRSDFHHDVGCYKGVPQAGPGELVVSLRAAILLKVTELQVLRCKSAMQFSRAGDADGEPAKKCSVWTSAKALADGQATLRVRDLLLLDATGAEAVTAISRFNVQGTSNSAWGFTKAIANLVQTNATASTMSEPLTTAVSLQAECAADGMAEASAELRCDAVRRFAMPVCGHCELNVRFSAYAELAAEGFDCEEVVVRDGVALQQAFCGSDGLLLERFFTCYNADGGLNSVSFIFTAESYQRSTWLAVMADASASATAKARAGYQASKNLENIVRKFGELTAEREKRAKTHEEAMEMLVRAQKELDDKEKELKACTLKYEKFMQDLKEKQARRDELREQMDEAKRQMRAFVTSVKDACKKTTYLAEDVKAKYHATERAAERGWSCRQTGNSVLTPRPGVLQTPRTPR</sequence>
<dbReference type="AlphaFoldDB" id="A0A1Q9DTZ6"/>
<evidence type="ECO:0000256" key="1">
    <source>
        <dbReference type="SAM" id="Coils"/>
    </source>
</evidence>
<gene>
    <name evidence="3" type="ORF">AK812_SmicGene18949</name>
</gene>
<keyword evidence="1" id="KW-0175">Coiled coil</keyword>
<dbReference type="Proteomes" id="UP000186817">
    <property type="component" value="Unassembled WGS sequence"/>
</dbReference>
<dbReference type="EMBL" id="LSRX01000391">
    <property type="protein sequence ID" value="OLP98608.1"/>
    <property type="molecule type" value="Genomic_DNA"/>
</dbReference>
<organism evidence="3 4">
    <name type="scientific">Symbiodinium microadriaticum</name>
    <name type="common">Dinoflagellate</name>
    <name type="synonym">Zooxanthella microadriatica</name>
    <dbReference type="NCBI Taxonomy" id="2951"/>
    <lineage>
        <taxon>Eukaryota</taxon>
        <taxon>Sar</taxon>
        <taxon>Alveolata</taxon>
        <taxon>Dinophyceae</taxon>
        <taxon>Suessiales</taxon>
        <taxon>Symbiodiniaceae</taxon>
        <taxon>Symbiodinium</taxon>
    </lineage>
</organism>
<dbReference type="InterPro" id="IPR027267">
    <property type="entry name" value="AH/BAR_dom_sf"/>
</dbReference>
<dbReference type="OrthoDB" id="428119at2759"/>
<proteinExistence type="predicted"/>
<reference evidence="3 4" key="1">
    <citation type="submission" date="2016-02" db="EMBL/GenBank/DDBJ databases">
        <title>Genome analysis of coral dinoflagellate symbionts highlights evolutionary adaptations to a symbiotic lifestyle.</title>
        <authorList>
            <person name="Aranda M."/>
            <person name="Li Y."/>
            <person name="Liew Y.J."/>
            <person name="Baumgarten S."/>
            <person name="Simakov O."/>
            <person name="Wilson M."/>
            <person name="Piel J."/>
            <person name="Ashoor H."/>
            <person name="Bougouffa S."/>
            <person name="Bajic V.B."/>
            <person name="Ryu T."/>
            <person name="Ravasi T."/>
            <person name="Bayer T."/>
            <person name="Micklem G."/>
            <person name="Kim H."/>
            <person name="Bhak J."/>
            <person name="Lajeunesse T.C."/>
            <person name="Voolstra C.R."/>
        </authorList>
    </citation>
    <scope>NUCLEOTIDE SEQUENCE [LARGE SCALE GENOMIC DNA]</scope>
    <source>
        <strain evidence="3 4">CCMP2467</strain>
    </source>
</reference>
<evidence type="ECO:0000313" key="4">
    <source>
        <dbReference type="Proteomes" id="UP000186817"/>
    </source>
</evidence>
<accession>A0A1Q9DTZ6</accession>